<proteinExistence type="predicted"/>
<evidence type="ECO:0000313" key="2">
    <source>
        <dbReference type="Proteomes" id="UP001597092"/>
    </source>
</evidence>
<protein>
    <recommendedName>
        <fullName evidence="3">Transcriptional regulator</fullName>
    </recommendedName>
</protein>
<dbReference type="EMBL" id="JBHUDP010000001">
    <property type="protein sequence ID" value="MFD1684919.1"/>
    <property type="molecule type" value="Genomic_DNA"/>
</dbReference>
<accession>A0ABD6DRY0</accession>
<name>A0ABD6DRY0_9EURY</name>
<comment type="caution">
    <text evidence="1">The sequence shown here is derived from an EMBL/GenBank/DDBJ whole genome shotgun (WGS) entry which is preliminary data.</text>
</comment>
<evidence type="ECO:0000313" key="1">
    <source>
        <dbReference type="EMBL" id="MFD1684919.1"/>
    </source>
</evidence>
<dbReference type="AlphaFoldDB" id="A0ABD6DRY0"/>
<keyword evidence="2" id="KW-1185">Reference proteome</keyword>
<dbReference type="Proteomes" id="UP001597092">
    <property type="component" value="Unassembled WGS sequence"/>
</dbReference>
<organism evidence="1 2">
    <name type="scientific">Halobellus litoreus</name>
    <dbReference type="NCBI Taxonomy" id="755310"/>
    <lineage>
        <taxon>Archaea</taxon>
        <taxon>Methanobacteriati</taxon>
        <taxon>Methanobacteriota</taxon>
        <taxon>Stenosarchaea group</taxon>
        <taxon>Halobacteria</taxon>
        <taxon>Halobacteriales</taxon>
        <taxon>Haloferacaceae</taxon>
        <taxon>Halobellus</taxon>
    </lineage>
</organism>
<dbReference type="RefSeq" id="WP_256307607.1">
    <property type="nucleotide sequence ID" value="NZ_JANHAW010000002.1"/>
</dbReference>
<gene>
    <name evidence="1" type="ORF">ACFSAS_04765</name>
</gene>
<evidence type="ECO:0008006" key="3">
    <source>
        <dbReference type="Google" id="ProtNLM"/>
    </source>
</evidence>
<sequence>MRRRAVLERLAATSDARARETTTVGALASDLEADERAVEAHLNALIACALARRDATGKVRVTITGEEFLELDFGDGVVVDAAPTDH</sequence>
<reference evidence="1 2" key="1">
    <citation type="journal article" date="2019" name="Int. J. Syst. Evol. Microbiol.">
        <title>The Global Catalogue of Microorganisms (GCM) 10K type strain sequencing project: providing services to taxonomists for standard genome sequencing and annotation.</title>
        <authorList>
            <consortium name="The Broad Institute Genomics Platform"/>
            <consortium name="The Broad Institute Genome Sequencing Center for Infectious Disease"/>
            <person name="Wu L."/>
            <person name="Ma J."/>
        </authorList>
    </citation>
    <scope>NUCLEOTIDE SEQUENCE [LARGE SCALE GENOMIC DNA]</scope>
    <source>
        <strain evidence="1 2">CGMCC 1.10387</strain>
    </source>
</reference>